<dbReference type="Proteomes" id="UP000765509">
    <property type="component" value="Unassembled WGS sequence"/>
</dbReference>
<accession>A0A9Q3GEY1</accession>
<dbReference type="GO" id="GO:0070822">
    <property type="term" value="C:Sin3-type complex"/>
    <property type="evidence" value="ECO:0007669"/>
    <property type="project" value="TreeGrafter"/>
</dbReference>
<organism evidence="3 4">
    <name type="scientific">Austropuccinia psidii MF-1</name>
    <dbReference type="NCBI Taxonomy" id="1389203"/>
    <lineage>
        <taxon>Eukaryota</taxon>
        <taxon>Fungi</taxon>
        <taxon>Dikarya</taxon>
        <taxon>Basidiomycota</taxon>
        <taxon>Pucciniomycotina</taxon>
        <taxon>Pucciniomycetes</taxon>
        <taxon>Pucciniales</taxon>
        <taxon>Sphaerophragmiaceae</taxon>
        <taxon>Austropuccinia</taxon>
    </lineage>
</organism>
<name>A0A9Q3GEY1_9BASI</name>
<feature type="compositionally biased region" description="Acidic residues" evidence="1">
    <location>
        <begin position="996"/>
        <end position="1007"/>
    </location>
</feature>
<dbReference type="InterPro" id="IPR059025">
    <property type="entry name" value="STB6_N"/>
</dbReference>
<reference evidence="3" key="1">
    <citation type="submission" date="2021-03" db="EMBL/GenBank/DDBJ databases">
        <title>Draft genome sequence of rust myrtle Austropuccinia psidii MF-1, a brazilian biotype.</title>
        <authorList>
            <person name="Quecine M.C."/>
            <person name="Pachon D.M.R."/>
            <person name="Bonatelli M.L."/>
            <person name="Correr F.H."/>
            <person name="Franceschini L.M."/>
            <person name="Leite T.F."/>
            <person name="Margarido G.R.A."/>
            <person name="Almeida C.A."/>
            <person name="Ferrarezi J.A."/>
            <person name="Labate C.A."/>
        </authorList>
    </citation>
    <scope>NUCLEOTIDE SEQUENCE</scope>
    <source>
        <strain evidence="3">MF-1</strain>
    </source>
</reference>
<dbReference type="AlphaFoldDB" id="A0A9Q3GEY1"/>
<feature type="region of interest" description="Disordered" evidence="1">
    <location>
        <begin position="567"/>
        <end position="588"/>
    </location>
</feature>
<feature type="compositionally biased region" description="Polar residues" evidence="1">
    <location>
        <begin position="619"/>
        <end position="631"/>
    </location>
</feature>
<evidence type="ECO:0000256" key="1">
    <source>
        <dbReference type="SAM" id="MobiDB-lite"/>
    </source>
</evidence>
<keyword evidence="4" id="KW-1185">Reference proteome</keyword>
<feature type="domain" description="STB6-like N-terminal" evidence="2">
    <location>
        <begin position="46"/>
        <end position="185"/>
    </location>
</feature>
<dbReference type="OrthoDB" id="2504961at2759"/>
<evidence type="ECO:0000313" key="3">
    <source>
        <dbReference type="EMBL" id="MBW0464636.1"/>
    </source>
</evidence>
<feature type="compositionally biased region" description="Polar residues" evidence="1">
    <location>
        <begin position="571"/>
        <end position="582"/>
    </location>
</feature>
<dbReference type="PANTHER" id="PTHR31011">
    <property type="entry name" value="PROTEIN STB2-RELATED"/>
    <property type="match status" value="1"/>
</dbReference>
<feature type="region of interest" description="Disordered" evidence="1">
    <location>
        <begin position="988"/>
        <end position="1010"/>
    </location>
</feature>
<protein>
    <recommendedName>
        <fullName evidence="2">STB6-like N-terminal domain-containing protein</fullName>
    </recommendedName>
</protein>
<evidence type="ECO:0000259" key="2">
    <source>
        <dbReference type="Pfam" id="PF25995"/>
    </source>
</evidence>
<comment type="caution">
    <text evidence="3">The sequence shown here is derived from an EMBL/GenBank/DDBJ whole genome shotgun (WGS) entry which is preliminary data.</text>
</comment>
<feature type="region of interest" description="Disordered" evidence="1">
    <location>
        <begin position="607"/>
        <end position="653"/>
    </location>
</feature>
<dbReference type="Pfam" id="PF25995">
    <property type="entry name" value="STB6_N"/>
    <property type="match status" value="1"/>
</dbReference>
<dbReference type="InterPro" id="IPR038919">
    <property type="entry name" value="STB2/STB2"/>
</dbReference>
<dbReference type="EMBL" id="AVOT02000835">
    <property type="protein sequence ID" value="MBW0464636.1"/>
    <property type="molecule type" value="Genomic_DNA"/>
</dbReference>
<dbReference type="PANTHER" id="PTHR31011:SF2">
    <property type="entry name" value="PROTEIN STB2-RELATED"/>
    <property type="match status" value="1"/>
</dbReference>
<proteinExistence type="predicted"/>
<sequence length="1040" mass="119195">MQSTSTSKRSNNDLKSESSTKNFDLLISSFILTLKLNNFLPEFLSKNFHLIKRNLKLKGFEIYIVEQLLIDRSVLNPTLIVQADPNDQILVDVFRLKEPDQSINLSQASTVRDESWQDVLERLCQIDDCRPYQTSFGTILVKSLKSVRNDYLNLIKIDIPSDIDNYMSYDSIKDQLYCNIDMRRMQFGGRTGLDLKPCSSSQQKKFLNSFLIPQTDLANAEFRQLVFALINLVQAGLSLFGLGPLKSSIISTSIRLPRGHKKNTQTAWFNRENITNNSKTKSQKDTLTHSPLIRMDGLLCRETLEGLIEWRRQFDWSEEIPATPVFNPYILALLLSTILFVHQRLTSEGCRKLPSDPFRAQHRFLTSWFNYQIANEIEPELFLTFHGLQELLEISGPLTSPSPYRRRFPRPKAFGRFNDSMSSPIKMTSNLKELLQQLADLFTSSDKRPHIDESSSSHSSATGIKEGKNVQTHGLHLHSLYRIWFSARPWNEAIGMDKETREPNLGFSTRLEAQEVDRMLAGPSKTFLKPLVRGVASAGRSVGAGIQHAGKVVDAITDLTERITLPRNPGLLNTTEMGSNSDFGGGAEERREKFRRTKGVLKKAGLSVVPTSDPRVESSIPQNHPQLSSLDIYQDNLGAPTDGSSSHKRYGRSHTDHIGYTLYTEEDEARSANLDKELTKPTSAAFQSEAIPVLINTNKQSIRRVDSNRRRHSIQVPLDYDHITVRHTTKKQKLEVQLVWRYYELKRTEEWQKRTIQALEELEEVFHSTAHQAELKARNIKDHLDLYKIQTHNTCSTSVRPGDTNQLQRNRQESLSKILPQNAMAKRFVWEQADATVVNFYKDLISTGEVLRQRRHEVSHKLKMLDEHVEELMRQTGMMSMNSSEDKQGESKQIMGITESKAGARKTGYDGDKVVEIVEELIQTISEDPSLKIGRLMDIISEWARMLIHLVLNRMNIILKWWIEIVLMVFQSKLENWSEKVLKKVKKEGKESHEENYDESSNNDDDDGNHSVIIAKRKHRLSDDEFEEVEEEISMIEIED</sequence>
<feature type="compositionally biased region" description="Basic and acidic residues" evidence="1">
    <location>
        <begin position="446"/>
        <end position="455"/>
    </location>
</feature>
<feature type="region of interest" description="Disordered" evidence="1">
    <location>
        <begin position="446"/>
        <end position="469"/>
    </location>
</feature>
<gene>
    <name evidence="3" type="ORF">O181_004351</name>
</gene>
<evidence type="ECO:0000313" key="4">
    <source>
        <dbReference type="Proteomes" id="UP000765509"/>
    </source>
</evidence>